<protein>
    <submittedName>
        <fullName evidence="1">Uncharacterized protein</fullName>
    </submittedName>
</protein>
<organism evidence="1 2">
    <name type="scientific">Rubus argutus</name>
    <name type="common">Southern blackberry</name>
    <dbReference type="NCBI Taxonomy" id="59490"/>
    <lineage>
        <taxon>Eukaryota</taxon>
        <taxon>Viridiplantae</taxon>
        <taxon>Streptophyta</taxon>
        <taxon>Embryophyta</taxon>
        <taxon>Tracheophyta</taxon>
        <taxon>Spermatophyta</taxon>
        <taxon>Magnoliopsida</taxon>
        <taxon>eudicotyledons</taxon>
        <taxon>Gunneridae</taxon>
        <taxon>Pentapetalae</taxon>
        <taxon>rosids</taxon>
        <taxon>fabids</taxon>
        <taxon>Rosales</taxon>
        <taxon>Rosaceae</taxon>
        <taxon>Rosoideae</taxon>
        <taxon>Rosoideae incertae sedis</taxon>
        <taxon>Rubus</taxon>
    </lineage>
</organism>
<name>A0AAW1Y3W2_RUBAR</name>
<evidence type="ECO:0000313" key="2">
    <source>
        <dbReference type="Proteomes" id="UP001457282"/>
    </source>
</evidence>
<evidence type="ECO:0000313" key="1">
    <source>
        <dbReference type="EMBL" id="KAK9943793.1"/>
    </source>
</evidence>
<dbReference type="EMBL" id="JBEDUW010000002">
    <property type="protein sequence ID" value="KAK9943793.1"/>
    <property type="molecule type" value="Genomic_DNA"/>
</dbReference>
<gene>
    <name evidence="1" type="ORF">M0R45_009389</name>
</gene>
<accession>A0AAW1Y3W2</accession>
<dbReference type="AlphaFoldDB" id="A0AAW1Y3W2"/>
<reference evidence="1 2" key="1">
    <citation type="journal article" date="2023" name="G3 (Bethesda)">
        <title>A chromosome-length genome assembly and annotation of blackberry (Rubus argutus, cv. 'Hillquist').</title>
        <authorList>
            <person name="Bruna T."/>
            <person name="Aryal R."/>
            <person name="Dudchenko O."/>
            <person name="Sargent D.J."/>
            <person name="Mead D."/>
            <person name="Buti M."/>
            <person name="Cavallini A."/>
            <person name="Hytonen T."/>
            <person name="Andres J."/>
            <person name="Pham M."/>
            <person name="Weisz D."/>
            <person name="Mascagni F."/>
            <person name="Usai G."/>
            <person name="Natali L."/>
            <person name="Bassil N."/>
            <person name="Fernandez G.E."/>
            <person name="Lomsadze A."/>
            <person name="Armour M."/>
            <person name="Olukolu B."/>
            <person name="Poorten T."/>
            <person name="Britton C."/>
            <person name="Davik J."/>
            <person name="Ashrafi H."/>
            <person name="Aiden E.L."/>
            <person name="Borodovsky M."/>
            <person name="Worthington M."/>
        </authorList>
    </citation>
    <scope>NUCLEOTIDE SEQUENCE [LARGE SCALE GENOMIC DNA]</scope>
    <source>
        <strain evidence="1">PI 553951</strain>
    </source>
</reference>
<sequence>MLKSWNCSQIGNVHSWVNESRNALDDIQLEISTHGPSVDRFKRETSAESQFLLDLSLQSTLLRDKARVHWLKDGDRNTSFLHNMIKIRRLNKSISSLTVARECCSSGS</sequence>
<proteinExistence type="predicted"/>
<keyword evidence="2" id="KW-1185">Reference proteome</keyword>
<dbReference type="Proteomes" id="UP001457282">
    <property type="component" value="Unassembled WGS sequence"/>
</dbReference>
<comment type="caution">
    <text evidence="1">The sequence shown here is derived from an EMBL/GenBank/DDBJ whole genome shotgun (WGS) entry which is preliminary data.</text>
</comment>